<sequence length="392" mass="44530">MHKPLLHGKKTAYSSISNHHGYVNAPLTRLVDRGGTFEPHGKQPRATRGLYNVTRVGGNWRKIYWDDLFHTIVNTSTSRILYGIFVMYTAVVFIFAVCYYAVSRHDERCNVGITTIMEAYIFSVETIMTIGYGAPTNDIFYGGCSSMALLLTVESIGGIFLNSICVGMFFVRFARATKRANSIIFSEVAVVREIRGEFYLMFQVCERRRHQLVEAHVRCYAVRNAMSADGESELLFQPHPMRLQQPDDELGGVLLMALPQMVVHRIDPWSPLFPPQCLPFVHEASTTPGFPEPPQRAVDHDNGNRDYNQASDVEQPTQDQIKQHLLLSELEIVVILEGTDAMTGNTMQARYSYTPHDLRWRHAFERCVSRDPVTQGPLIDFDKFHQVVPEVV</sequence>
<comment type="caution">
    <text evidence="16">The sequence shown here is derived from an EMBL/GenBank/DDBJ whole genome shotgun (WGS) entry which is preliminary data.</text>
</comment>
<dbReference type="EMBL" id="VJMJ01000243">
    <property type="protein sequence ID" value="KAF0725410.1"/>
    <property type="molecule type" value="Genomic_DNA"/>
</dbReference>
<dbReference type="Pfam" id="PF01007">
    <property type="entry name" value="IRK"/>
    <property type="match status" value="1"/>
</dbReference>
<evidence type="ECO:0000256" key="1">
    <source>
        <dbReference type="ARBA" id="ARBA00004141"/>
    </source>
</evidence>
<organism evidence="16 17">
    <name type="scientific">Aphanomyces euteiches</name>
    <dbReference type="NCBI Taxonomy" id="100861"/>
    <lineage>
        <taxon>Eukaryota</taxon>
        <taxon>Sar</taxon>
        <taxon>Stramenopiles</taxon>
        <taxon>Oomycota</taxon>
        <taxon>Saprolegniomycetes</taxon>
        <taxon>Saprolegniales</taxon>
        <taxon>Verrucalvaceae</taxon>
        <taxon>Aphanomyces</taxon>
    </lineage>
</organism>
<keyword evidence="2 11" id="KW-0813">Transport</keyword>
<evidence type="ECO:0000259" key="14">
    <source>
        <dbReference type="Pfam" id="PF01007"/>
    </source>
</evidence>
<evidence type="ECO:0000256" key="11">
    <source>
        <dbReference type="RuleBase" id="RU003822"/>
    </source>
</evidence>
<keyword evidence="4 11" id="KW-0812">Transmembrane</keyword>
<feature type="domain" description="Potassium channel inwardly rectifying transmembrane" evidence="14">
    <location>
        <begin position="61"/>
        <end position="176"/>
    </location>
</feature>
<evidence type="ECO:0000256" key="3">
    <source>
        <dbReference type="ARBA" id="ARBA00022538"/>
    </source>
</evidence>
<dbReference type="InterPro" id="IPR041647">
    <property type="entry name" value="IRK_C"/>
</dbReference>
<keyword evidence="3 11" id="KW-0633">Potassium transport</keyword>
<gene>
    <name evidence="16" type="ORF">Ae201684_016181</name>
</gene>
<feature type="transmembrane region" description="Helical" evidence="13">
    <location>
        <begin position="146"/>
        <end position="171"/>
    </location>
</feature>
<feature type="transmembrane region" description="Helical" evidence="13">
    <location>
        <begin position="109"/>
        <end position="134"/>
    </location>
</feature>
<accession>A0A6G0WFX3</accession>
<dbReference type="GO" id="GO:0005886">
    <property type="term" value="C:plasma membrane"/>
    <property type="evidence" value="ECO:0007669"/>
    <property type="project" value="TreeGrafter"/>
</dbReference>
<dbReference type="GO" id="GO:0005242">
    <property type="term" value="F:inward rectifier potassium channel activity"/>
    <property type="evidence" value="ECO:0007669"/>
    <property type="project" value="InterPro"/>
</dbReference>
<dbReference type="SUPFAM" id="SSF81324">
    <property type="entry name" value="Voltage-gated potassium channels"/>
    <property type="match status" value="1"/>
</dbReference>
<comment type="similarity">
    <text evidence="11">Belongs to the inward rectifier-type potassium channel (TC 1.A.2.1) family.</text>
</comment>
<evidence type="ECO:0000256" key="10">
    <source>
        <dbReference type="ARBA" id="ARBA00023303"/>
    </source>
</evidence>
<dbReference type="GO" id="GO:0034765">
    <property type="term" value="P:regulation of monoatomic ion transmembrane transport"/>
    <property type="evidence" value="ECO:0007669"/>
    <property type="project" value="TreeGrafter"/>
</dbReference>
<dbReference type="Pfam" id="PF17655">
    <property type="entry name" value="IRK_C"/>
    <property type="match status" value="2"/>
</dbReference>
<feature type="region of interest" description="Disordered" evidence="12">
    <location>
        <begin position="284"/>
        <end position="318"/>
    </location>
</feature>
<dbReference type="InterPro" id="IPR014756">
    <property type="entry name" value="Ig_E-set"/>
</dbReference>
<dbReference type="PANTHER" id="PTHR11767:SF103">
    <property type="entry name" value="POTASSIUM CHANNEL INWARDLY RECTIFYING TRANSMEMBRANE DOMAIN-CONTAINING PROTEIN"/>
    <property type="match status" value="1"/>
</dbReference>
<evidence type="ECO:0008006" key="18">
    <source>
        <dbReference type="Google" id="ProtNLM"/>
    </source>
</evidence>
<comment type="subcellular location">
    <subcellularLocation>
        <location evidence="1 11">Membrane</location>
        <topology evidence="1 11">Multi-pass membrane protein</topology>
    </subcellularLocation>
</comment>
<keyword evidence="5 11" id="KW-0851">Voltage-gated channel</keyword>
<dbReference type="GO" id="GO:0034702">
    <property type="term" value="C:monoatomic ion channel complex"/>
    <property type="evidence" value="ECO:0007669"/>
    <property type="project" value="UniProtKB-KW"/>
</dbReference>
<evidence type="ECO:0000256" key="12">
    <source>
        <dbReference type="SAM" id="MobiDB-lite"/>
    </source>
</evidence>
<evidence type="ECO:0000313" key="17">
    <source>
        <dbReference type="Proteomes" id="UP000481153"/>
    </source>
</evidence>
<evidence type="ECO:0000313" key="16">
    <source>
        <dbReference type="EMBL" id="KAF0725410.1"/>
    </source>
</evidence>
<evidence type="ECO:0000259" key="15">
    <source>
        <dbReference type="Pfam" id="PF17655"/>
    </source>
</evidence>
<dbReference type="InterPro" id="IPR016449">
    <property type="entry name" value="K_chnl_inward-rec_Kir"/>
</dbReference>
<name>A0A6G0WFX3_9STRA</name>
<evidence type="ECO:0000256" key="7">
    <source>
        <dbReference type="ARBA" id="ARBA00022989"/>
    </source>
</evidence>
<keyword evidence="6 11" id="KW-0630">Potassium</keyword>
<evidence type="ECO:0000256" key="5">
    <source>
        <dbReference type="ARBA" id="ARBA00022882"/>
    </source>
</evidence>
<keyword evidence="8 11" id="KW-0406">Ion transport</keyword>
<dbReference type="InterPro" id="IPR040445">
    <property type="entry name" value="Kir_TM"/>
</dbReference>
<evidence type="ECO:0000256" key="6">
    <source>
        <dbReference type="ARBA" id="ARBA00022958"/>
    </source>
</evidence>
<evidence type="ECO:0000256" key="4">
    <source>
        <dbReference type="ARBA" id="ARBA00022692"/>
    </source>
</evidence>
<feature type="compositionally biased region" description="Polar residues" evidence="12">
    <location>
        <begin position="305"/>
        <end position="318"/>
    </location>
</feature>
<dbReference type="Gene3D" id="2.60.40.1400">
    <property type="entry name" value="G protein-activated inward rectifier potassium channel 1"/>
    <property type="match status" value="1"/>
</dbReference>
<reference evidence="16 17" key="1">
    <citation type="submission" date="2019-07" db="EMBL/GenBank/DDBJ databases">
        <title>Genomics analysis of Aphanomyces spp. identifies a new class of oomycete effector associated with host adaptation.</title>
        <authorList>
            <person name="Gaulin E."/>
        </authorList>
    </citation>
    <scope>NUCLEOTIDE SEQUENCE [LARGE SCALE GENOMIC DNA]</scope>
    <source>
        <strain evidence="16 17">ATCC 201684</strain>
    </source>
</reference>
<feature type="domain" description="Inward rectifier potassium channel C-terminal" evidence="15">
    <location>
        <begin position="183"/>
        <end position="273"/>
    </location>
</feature>
<dbReference type="PANTHER" id="PTHR11767">
    <property type="entry name" value="INWARD RECTIFIER POTASSIUM CHANNEL"/>
    <property type="match status" value="1"/>
</dbReference>
<feature type="domain" description="Inward rectifier potassium channel C-terminal" evidence="15">
    <location>
        <begin position="314"/>
        <end position="388"/>
    </location>
</feature>
<proteinExistence type="inferred from homology"/>
<keyword evidence="10 11" id="KW-0407">Ion channel</keyword>
<evidence type="ECO:0000256" key="9">
    <source>
        <dbReference type="ARBA" id="ARBA00023136"/>
    </source>
</evidence>
<keyword evidence="7 13" id="KW-1133">Transmembrane helix</keyword>
<dbReference type="Proteomes" id="UP000481153">
    <property type="component" value="Unassembled WGS sequence"/>
</dbReference>
<evidence type="ECO:0000256" key="8">
    <source>
        <dbReference type="ARBA" id="ARBA00023065"/>
    </source>
</evidence>
<dbReference type="Gene3D" id="1.10.287.70">
    <property type="match status" value="1"/>
</dbReference>
<keyword evidence="9 13" id="KW-0472">Membrane</keyword>
<evidence type="ECO:0000256" key="13">
    <source>
        <dbReference type="SAM" id="Phobius"/>
    </source>
</evidence>
<protein>
    <recommendedName>
        <fullName evidence="18">Inward rectifier potassium channel C-terminal domain-containing protein</fullName>
    </recommendedName>
</protein>
<dbReference type="GO" id="GO:1990573">
    <property type="term" value="P:potassium ion import across plasma membrane"/>
    <property type="evidence" value="ECO:0007669"/>
    <property type="project" value="TreeGrafter"/>
</dbReference>
<keyword evidence="17" id="KW-1185">Reference proteome</keyword>
<dbReference type="SUPFAM" id="SSF81296">
    <property type="entry name" value="E set domains"/>
    <property type="match status" value="1"/>
</dbReference>
<dbReference type="InterPro" id="IPR013518">
    <property type="entry name" value="K_chnl_inward-rec_Kir_cyto"/>
</dbReference>
<feature type="transmembrane region" description="Helical" evidence="13">
    <location>
        <begin position="80"/>
        <end position="102"/>
    </location>
</feature>
<evidence type="ECO:0000256" key="2">
    <source>
        <dbReference type="ARBA" id="ARBA00022448"/>
    </source>
</evidence>
<dbReference type="VEuPathDB" id="FungiDB:AeMF1_004278"/>
<dbReference type="AlphaFoldDB" id="A0A6G0WFX3"/>